<protein>
    <submittedName>
        <fullName evidence="2">Uncharacterized protein</fullName>
    </submittedName>
</protein>
<reference evidence="2 3" key="1">
    <citation type="submission" date="2024-02" db="EMBL/GenBank/DDBJ databases">
        <authorList>
            <person name="Chen Y."/>
            <person name="Shah S."/>
            <person name="Dougan E. K."/>
            <person name="Thang M."/>
            <person name="Chan C."/>
        </authorList>
    </citation>
    <scope>NUCLEOTIDE SEQUENCE [LARGE SCALE GENOMIC DNA]</scope>
</reference>
<evidence type="ECO:0000256" key="1">
    <source>
        <dbReference type="SAM" id="MobiDB-lite"/>
    </source>
</evidence>
<dbReference type="Proteomes" id="UP001642484">
    <property type="component" value="Unassembled WGS sequence"/>
</dbReference>
<gene>
    <name evidence="2" type="ORF">CCMP2556_LOCUS42454</name>
</gene>
<proteinExistence type="predicted"/>
<name>A0ABP0QJW8_9DINO</name>
<dbReference type="EMBL" id="CAXAMN010024583">
    <property type="protein sequence ID" value="CAK9087923.1"/>
    <property type="molecule type" value="Genomic_DNA"/>
</dbReference>
<comment type="caution">
    <text evidence="2">The sequence shown here is derived from an EMBL/GenBank/DDBJ whole genome shotgun (WGS) entry which is preliminary data.</text>
</comment>
<keyword evidence="3" id="KW-1185">Reference proteome</keyword>
<evidence type="ECO:0000313" key="3">
    <source>
        <dbReference type="Proteomes" id="UP001642484"/>
    </source>
</evidence>
<organism evidence="2 3">
    <name type="scientific">Durusdinium trenchii</name>
    <dbReference type="NCBI Taxonomy" id="1381693"/>
    <lineage>
        <taxon>Eukaryota</taxon>
        <taxon>Sar</taxon>
        <taxon>Alveolata</taxon>
        <taxon>Dinophyceae</taxon>
        <taxon>Suessiales</taxon>
        <taxon>Symbiodiniaceae</taxon>
        <taxon>Durusdinium</taxon>
    </lineage>
</organism>
<sequence length="230" mass="25226">MNGLSFAEFENSSFDDLYSKGFANAKHLEQVAFSVAKTRGVPAFNGGSPECGGAEVSKELQHLKPGAPAALSFGRTAQAVDAAPLHARADTAQVRRLPTPAAARDPRADRGAAVDRGPGGTGAGRFRWTAAMHANVIGRMVGRTQTSIFHTPAQPKMFFSYNIYTYIYRLYILFSSAFQASNLFGGPDTWWCLWGAWRKELMRLVTTVMSEKMAQQLRPSLERGVLLFFL</sequence>
<feature type="region of interest" description="Disordered" evidence="1">
    <location>
        <begin position="91"/>
        <end position="121"/>
    </location>
</feature>
<accession>A0ABP0QJW8</accession>
<evidence type="ECO:0000313" key="2">
    <source>
        <dbReference type="EMBL" id="CAK9087923.1"/>
    </source>
</evidence>
<feature type="compositionally biased region" description="Basic and acidic residues" evidence="1">
    <location>
        <begin position="104"/>
        <end position="113"/>
    </location>
</feature>